<dbReference type="EMBL" id="CP095053">
    <property type="protein sequence ID" value="UOR06463.1"/>
    <property type="molecule type" value="Genomic_DNA"/>
</dbReference>
<dbReference type="InterPro" id="IPR011989">
    <property type="entry name" value="ARM-like"/>
</dbReference>
<dbReference type="KEGG" id="haei:MUN82_05050"/>
<gene>
    <name evidence="1" type="ORF">MUN82_05050</name>
</gene>
<dbReference type="AlphaFoldDB" id="A0A8T9T0G2"/>
<organism evidence="1 2">
    <name type="scientific">Hymenobacter aerilatus</name>
    <dbReference type="NCBI Taxonomy" id="2932251"/>
    <lineage>
        <taxon>Bacteria</taxon>
        <taxon>Pseudomonadati</taxon>
        <taxon>Bacteroidota</taxon>
        <taxon>Cytophagia</taxon>
        <taxon>Cytophagales</taxon>
        <taxon>Hymenobacteraceae</taxon>
        <taxon>Hymenobacter</taxon>
    </lineage>
</organism>
<dbReference type="InterPro" id="IPR016024">
    <property type="entry name" value="ARM-type_fold"/>
</dbReference>
<dbReference type="Proteomes" id="UP000829925">
    <property type="component" value="Chromosome"/>
</dbReference>
<keyword evidence="2" id="KW-1185">Reference proteome</keyword>
<dbReference type="Pfam" id="PF13646">
    <property type="entry name" value="HEAT_2"/>
    <property type="match status" value="1"/>
</dbReference>
<sequence>MTTSEALAWLARHQPLPNDQDLTLQQGHTYHLLLEHFSRHPDPRCIPLFLHSFGGRNGNGLYQLVENVILHYSPSQVLPHLQRSLISAQVYVRQWSAQVATHFPDDSLISLLAHLLADEDGDVKSSTIIALLQIPGSRAASILAVYAENEPDVFLRDLALDQD</sequence>
<dbReference type="SUPFAM" id="SSF48371">
    <property type="entry name" value="ARM repeat"/>
    <property type="match status" value="1"/>
</dbReference>
<dbReference type="Gene3D" id="1.25.10.10">
    <property type="entry name" value="Leucine-rich Repeat Variant"/>
    <property type="match status" value="1"/>
</dbReference>
<dbReference type="RefSeq" id="WP_245095459.1">
    <property type="nucleotide sequence ID" value="NZ_CP095053.1"/>
</dbReference>
<reference evidence="1 2" key="1">
    <citation type="submission" date="2022-04" db="EMBL/GenBank/DDBJ databases">
        <title>Hymenobacter sp. isolated from the air.</title>
        <authorList>
            <person name="Won M."/>
            <person name="Lee C.-M."/>
            <person name="Woen H.-Y."/>
            <person name="Kwon S.-W."/>
        </authorList>
    </citation>
    <scope>NUCLEOTIDE SEQUENCE [LARGE SCALE GENOMIC DNA]</scope>
    <source>
        <strain evidence="2">5413 J-13</strain>
    </source>
</reference>
<name>A0A8T9T0G2_9BACT</name>
<evidence type="ECO:0000313" key="1">
    <source>
        <dbReference type="EMBL" id="UOR06463.1"/>
    </source>
</evidence>
<evidence type="ECO:0000313" key="2">
    <source>
        <dbReference type="Proteomes" id="UP000829925"/>
    </source>
</evidence>
<accession>A0A8T9T0G2</accession>
<proteinExistence type="predicted"/>
<protein>
    <submittedName>
        <fullName evidence="1">HEAT repeat domain-containing protein</fullName>
    </submittedName>
</protein>